<keyword evidence="7" id="KW-0067">ATP-binding</keyword>
<gene>
    <name evidence="11" type="ORF">C6568_11575</name>
</gene>
<evidence type="ECO:0000256" key="7">
    <source>
        <dbReference type="ARBA" id="ARBA00022840"/>
    </source>
</evidence>
<evidence type="ECO:0000256" key="8">
    <source>
        <dbReference type="ARBA" id="ARBA00022842"/>
    </source>
</evidence>
<accession>A0A2R3QDG1</accession>
<dbReference type="InterPro" id="IPR052038">
    <property type="entry name" value="Type-VII_TA_antitoxin"/>
</dbReference>
<comment type="cofactor">
    <cofactor evidence="1">
        <name>Mg(2+)</name>
        <dbReference type="ChEBI" id="CHEBI:18420"/>
    </cofactor>
</comment>
<evidence type="ECO:0000256" key="3">
    <source>
        <dbReference type="ARBA" id="ARBA00022679"/>
    </source>
</evidence>
<dbReference type="RefSeq" id="WP_106684247.1">
    <property type="nucleotide sequence ID" value="NZ_CP027667.1"/>
</dbReference>
<dbReference type="InterPro" id="IPR043519">
    <property type="entry name" value="NT_sf"/>
</dbReference>
<name>A0A2R3QDG1_9BURK</name>
<evidence type="ECO:0000256" key="2">
    <source>
        <dbReference type="ARBA" id="ARBA00022649"/>
    </source>
</evidence>
<reference evidence="11 12" key="1">
    <citation type="submission" date="2018-03" db="EMBL/GenBank/DDBJ databases">
        <title>Genome sequencing of Melaminivora sp.</title>
        <authorList>
            <person name="Kim S.-J."/>
            <person name="Heo J."/>
            <person name="Ahn J.-H."/>
            <person name="Kwon S.-W."/>
        </authorList>
    </citation>
    <scope>NUCLEOTIDE SEQUENCE [LARGE SCALE GENOMIC DNA]</scope>
    <source>
        <strain evidence="11 12">SC2-9</strain>
    </source>
</reference>
<evidence type="ECO:0000256" key="6">
    <source>
        <dbReference type="ARBA" id="ARBA00022741"/>
    </source>
</evidence>
<keyword evidence="5" id="KW-0479">Metal-binding</keyword>
<evidence type="ECO:0000313" key="11">
    <source>
        <dbReference type="EMBL" id="AVO49818.1"/>
    </source>
</evidence>
<dbReference type="SUPFAM" id="SSF81301">
    <property type="entry name" value="Nucleotidyltransferase"/>
    <property type="match status" value="1"/>
</dbReference>
<dbReference type="Pfam" id="PF01909">
    <property type="entry name" value="NTP_transf_2"/>
    <property type="match status" value="1"/>
</dbReference>
<evidence type="ECO:0000256" key="9">
    <source>
        <dbReference type="ARBA" id="ARBA00038276"/>
    </source>
</evidence>
<protein>
    <recommendedName>
        <fullName evidence="10">Polymerase nucleotidyl transferase domain-containing protein</fullName>
    </recommendedName>
</protein>
<keyword evidence="4" id="KW-0548">Nucleotidyltransferase</keyword>
<organism evidence="11 12">
    <name type="scientific">Melaminivora suipulveris</name>
    <dbReference type="NCBI Taxonomy" id="2109913"/>
    <lineage>
        <taxon>Bacteria</taxon>
        <taxon>Pseudomonadati</taxon>
        <taxon>Pseudomonadota</taxon>
        <taxon>Betaproteobacteria</taxon>
        <taxon>Burkholderiales</taxon>
        <taxon>Comamonadaceae</taxon>
        <taxon>Melaminivora</taxon>
    </lineage>
</organism>
<keyword evidence="2" id="KW-1277">Toxin-antitoxin system</keyword>
<proteinExistence type="inferred from homology"/>
<dbReference type="CDD" id="cd05403">
    <property type="entry name" value="NT_KNTase_like"/>
    <property type="match status" value="1"/>
</dbReference>
<keyword evidence="6" id="KW-0547">Nucleotide-binding</keyword>
<keyword evidence="8" id="KW-0460">Magnesium</keyword>
<dbReference type="Gene3D" id="3.30.460.10">
    <property type="entry name" value="Beta Polymerase, domain 2"/>
    <property type="match status" value="1"/>
</dbReference>
<evidence type="ECO:0000256" key="5">
    <source>
        <dbReference type="ARBA" id="ARBA00022723"/>
    </source>
</evidence>
<dbReference type="GO" id="GO:0046872">
    <property type="term" value="F:metal ion binding"/>
    <property type="evidence" value="ECO:0007669"/>
    <property type="project" value="UniProtKB-KW"/>
</dbReference>
<dbReference type="Proteomes" id="UP000237925">
    <property type="component" value="Chromosome"/>
</dbReference>
<dbReference type="AlphaFoldDB" id="A0A2R3QDG1"/>
<dbReference type="InterPro" id="IPR002934">
    <property type="entry name" value="Polymerase_NTP_transf_dom"/>
</dbReference>
<feature type="domain" description="Polymerase nucleotidyl transferase" evidence="10">
    <location>
        <begin position="14"/>
        <end position="95"/>
    </location>
</feature>
<sequence length="100" mass="11147">MLAKLQGLQPELAALCRRYRVLRLDVFGSAATGRSREDSDIDLLVEFEPMSEGYADAYFGLLDALQALLRKPVDLVVAGAIRNPYFRQSVEASRRPLYAA</sequence>
<keyword evidence="3" id="KW-0808">Transferase</keyword>
<evidence type="ECO:0000256" key="4">
    <source>
        <dbReference type="ARBA" id="ARBA00022695"/>
    </source>
</evidence>
<evidence type="ECO:0000259" key="10">
    <source>
        <dbReference type="Pfam" id="PF01909"/>
    </source>
</evidence>
<dbReference type="EMBL" id="CP027667">
    <property type="protein sequence ID" value="AVO49818.1"/>
    <property type="molecule type" value="Genomic_DNA"/>
</dbReference>
<dbReference type="GO" id="GO:0016779">
    <property type="term" value="F:nucleotidyltransferase activity"/>
    <property type="evidence" value="ECO:0007669"/>
    <property type="project" value="UniProtKB-KW"/>
</dbReference>
<dbReference type="PANTHER" id="PTHR33571:SF12">
    <property type="entry name" value="BSL3053 PROTEIN"/>
    <property type="match status" value="1"/>
</dbReference>
<dbReference type="KEGG" id="mela:C6568_11575"/>
<evidence type="ECO:0000313" key="12">
    <source>
        <dbReference type="Proteomes" id="UP000237925"/>
    </source>
</evidence>
<keyword evidence="12" id="KW-1185">Reference proteome</keyword>
<dbReference type="GO" id="GO:0005524">
    <property type="term" value="F:ATP binding"/>
    <property type="evidence" value="ECO:0007669"/>
    <property type="project" value="UniProtKB-KW"/>
</dbReference>
<dbReference type="PANTHER" id="PTHR33571">
    <property type="entry name" value="SSL8005 PROTEIN"/>
    <property type="match status" value="1"/>
</dbReference>
<dbReference type="OrthoDB" id="561385at2"/>
<comment type="similarity">
    <text evidence="9">Belongs to the MntA antitoxin family.</text>
</comment>
<evidence type="ECO:0000256" key="1">
    <source>
        <dbReference type="ARBA" id="ARBA00001946"/>
    </source>
</evidence>